<accession>A0A2U3PZH0</accession>
<protein>
    <submittedName>
        <fullName evidence="1">Uncharacterized protein</fullName>
    </submittedName>
</protein>
<gene>
    <name evidence="1" type="ORF">BRAD3257_3539</name>
</gene>
<evidence type="ECO:0000313" key="1">
    <source>
        <dbReference type="EMBL" id="SPP94563.1"/>
    </source>
</evidence>
<name>A0A2U3PZH0_9BRAD</name>
<sequence length="58" mass="6479">MRLASLRKVRANSPRLCEFPKLCSGVRSLGQFRPPVGWPPPAQSSAHKTGEDCIKFRL</sequence>
<organism evidence="1 2">
    <name type="scientific">Bradyrhizobium vignae</name>
    <dbReference type="NCBI Taxonomy" id="1549949"/>
    <lineage>
        <taxon>Bacteria</taxon>
        <taxon>Pseudomonadati</taxon>
        <taxon>Pseudomonadota</taxon>
        <taxon>Alphaproteobacteria</taxon>
        <taxon>Hyphomicrobiales</taxon>
        <taxon>Nitrobacteraceae</taxon>
        <taxon>Bradyrhizobium</taxon>
    </lineage>
</organism>
<dbReference type="AlphaFoldDB" id="A0A2U3PZH0"/>
<evidence type="ECO:0000313" key="2">
    <source>
        <dbReference type="Proteomes" id="UP000246085"/>
    </source>
</evidence>
<proteinExistence type="predicted"/>
<reference evidence="1 2" key="1">
    <citation type="submission" date="2018-03" db="EMBL/GenBank/DDBJ databases">
        <authorList>
            <person name="Gully D."/>
        </authorList>
    </citation>
    <scope>NUCLEOTIDE SEQUENCE [LARGE SCALE GENOMIC DNA]</scope>
    <source>
        <strain evidence="1">ORS3257</strain>
    </source>
</reference>
<dbReference type="EMBL" id="LS398110">
    <property type="protein sequence ID" value="SPP94563.1"/>
    <property type="molecule type" value="Genomic_DNA"/>
</dbReference>
<dbReference type="Proteomes" id="UP000246085">
    <property type="component" value="Chromosome BRAD3257"/>
</dbReference>
<dbReference type="KEGG" id="bvz:BRAD3257_3539"/>